<dbReference type="PANTHER" id="PTHR47447:SF17">
    <property type="entry name" value="OS12G0638900 PROTEIN"/>
    <property type="match status" value="1"/>
</dbReference>
<evidence type="ECO:0000256" key="1">
    <source>
        <dbReference type="ARBA" id="ARBA00022737"/>
    </source>
</evidence>
<sequence>MLPLLRQTFQSGPLVSAAVLSRKPTPSTDSTQSDDTTRPSDSVSSDSLVTSLTPEPSNHYDNVWVKHFELSLRRFLSNCRSEDALEYFHLQLSNAACEDRTCRFAVFELAISMFLQYSHYQHALDLYDMMFQHDLWPSALLRAKVKTVKHAQVKGSTQSYMAMLVPLLALKSFEEQHLRRYIDFLTLPLGVDFKTICAVVEAFVHAQKPGYELRTATLNKLICFSVRSGHSEVAEHWLNLYESSPDIKTDTSPATPYTTIISELADNIPRSLDRINAILARMNKENITPDLPLFNTLIRVSISRRDLLRAFALYDYLITHRLFDLIPDAFTFCSLFKALSKTRRMARVRRVRISENARSPRQLYNEMIACHLIVSYPDPNRPSRVIQASTLNVALRTFMLTFDYQAAYVTLQAFRTYHISPDAKTFHSVVVTLLAHMHMDLDVPTTGGNVRWLDRFVGREYAANLKPDDISDDLLDEFLLCPPWIKPNSKQANSTKARGEGKDRQQMFTVPSRFQILGIDPKPPNSVWDIGPLNRLLRRAIFARFEKTDQKPLDAIESAVEAAKKEMVPVVNRKVRERLKRMHEVKKRKAREAHQRRLKAWEEGK</sequence>
<dbReference type="AlphaFoldDB" id="A0A4S4LFV5"/>
<feature type="region of interest" description="Disordered" evidence="2">
    <location>
        <begin position="582"/>
        <end position="605"/>
    </location>
</feature>
<reference evidence="3 4" key="1">
    <citation type="submission" date="2019-02" db="EMBL/GenBank/DDBJ databases">
        <title>Genome sequencing of the rare red list fungi Bondarzewia mesenterica.</title>
        <authorList>
            <person name="Buettner E."/>
            <person name="Kellner H."/>
        </authorList>
    </citation>
    <scope>NUCLEOTIDE SEQUENCE [LARGE SCALE GENOMIC DNA]</scope>
    <source>
        <strain evidence="3 4">DSM 108281</strain>
    </source>
</reference>
<protein>
    <recommendedName>
        <fullName evidence="5">Pentacotripeptide-repeat region of PRORP domain-containing protein</fullName>
    </recommendedName>
</protein>
<dbReference type="Proteomes" id="UP000310158">
    <property type="component" value="Unassembled WGS sequence"/>
</dbReference>
<name>A0A4S4LFV5_9AGAM</name>
<dbReference type="InterPro" id="IPR011990">
    <property type="entry name" value="TPR-like_helical_dom_sf"/>
</dbReference>
<evidence type="ECO:0000256" key="2">
    <source>
        <dbReference type="SAM" id="MobiDB-lite"/>
    </source>
</evidence>
<keyword evidence="4" id="KW-1185">Reference proteome</keyword>
<proteinExistence type="predicted"/>
<feature type="compositionally biased region" description="Low complexity" evidence="2">
    <location>
        <begin position="24"/>
        <end position="53"/>
    </location>
</feature>
<dbReference type="PANTHER" id="PTHR47447">
    <property type="entry name" value="OS03G0856100 PROTEIN"/>
    <property type="match status" value="1"/>
</dbReference>
<organism evidence="3 4">
    <name type="scientific">Bondarzewia mesenterica</name>
    <dbReference type="NCBI Taxonomy" id="1095465"/>
    <lineage>
        <taxon>Eukaryota</taxon>
        <taxon>Fungi</taxon>
        <taxon>Dikarya</taxon>
        <taxon>Basidiomycota</taxon>
        <taxon>Agaricomycotina</taxon>
        <taxon>Agaricomycetes</taxon>
        <taxon>Russulales</taxon>
        <taxon>Bondarzewiaceae</taxon>
        <taxon>Bondarzewia</taxon>
    </lineage>
</organism>
<evidence type="ECO:0000313" key="4">
    <source>
        <dbReference type="Proteomes" id="UP000310158"/>
    </source>
</evidence>
<accession>A0A4S4LFV5</accession>
<dbReference type="EMBL" id="SGPL01000593">
    <property type="protein sequence ID" value="THH10068.1"/>
    <property type="molecule type" value="Genomic_DNA"/>
</dbReference>
<feature type="compositionally biased region" description="Basic and acidic residues" evidence="2">
    <location>
        <begin position="592"/>
        <end position="605"/>
    </location>
</feature>
<dbReference type="Gene3D" id="1.25.40.10">
    <property type="entry name" value="Tetratricopeptide repeat domain"/>
    <property type="match status" value="1"/>
</dbReference>
<dbReference type="OrthoDB" id="185373at2759"/>
<gene>
    <name evidence="3" type="ORF">EW146_g8483</name>
</gene>
<feature type="compositionally biased region" description="Basic residues" evidence="2">
    <location>
        <begin position="582"/>
        <end position="591"/>
    </location>
</feature>
<keyword evidence="1" id="KW-0677">Repeat</keyword>
<evidence type="ECO:0000313" key="3">
    <source>
        <dbReference type="EMBL" id="THH10068.1"/>
    </source>
</evidence>
<evidence type="ECO:0008006" key="5">
    <source>
        <dbReference type="Google" id="ProtNLM"/>
    </source>
</evidence>
<feature type="region of interest" description="Disordered" evidence="2">
    <location>
        <begin position="20"/>
        <end position="53"/>
    </location>
</feature>
<comment type="caution">
    <text evidence="3">The sequence shown here is derived from an EMBL/GenBank/DDBJ whole genome shotgun (WGS) entry which is preliminary data.</text>
</comment>